<evidence type="ECO:0000259" key="1">
    <source>
        <dbReference type="Pfam" id="PF18903"/>
    </source>
</evidence>
<evidence type="ECO:0000313" key="3">
    <source>
        <dbReference type="Proteomes" id="UP000176186"/>
    </source>
</evidence>
<dbReference type="InterPro" id="IPR043718">
    <property type="entry name" value="DUF5659"/>
</dbReference>
<comment type="caution">
    <text evidence="2">The sequence shown here is derived from an EMBL/GenBank/DDBJ whole genome shotgun (WGS) entry which is preliminary data.</text>
</comment>
<reference evidence="2 3" key="1">
    <citation type="journal article" date="2016" name="Nat. Commun.">
        <title>Thousands of microbial genomes shed light on interconnected biogeochemical processes in an aquifer system.</title>
        <authorList>
            <person name="Anantharaman K."/>
            <person name="Brown C.T."/>
            <person name="Hug L.A."/>
            <person name="Sharon I."/>
            <person name="Castelle C.J."/>
            <person name="Probst A.J."/>
            <person name="Thomas B.C."/>
            <person name="Singh A."/>
            <person name="Wilkins M.J."/>
            <person name="Karaoz U."/>
            <person name="Brodie E.L."/>
            <person name="Williams K.H."/>
            <person name="Hubbard S.S."/>
            <person name="Banfield J.F."/>
        </authorList>
    </citation>
    <scope>NUCLEOTIDE SEQUENCE [LARGE SCALE GENOMIC DNA]</scope>
</reference>
<sequence>MEATNMENTKDYKCNDFYQAVALKTAGIPLIRLEKSSGSFFIFVFDDSENKAQEFILLYWKKELKIDAKEFVENISELKTRIHSGI</sequence>
<dbReference type="AlphaFoldDB" id="A0A1F6BFM0"/>
<dbReference type="EMBL" id="MFKE01000016">
    <property type="protein sequence ID" value="OGG35317.1"/>
    <property type="molecule type" value="Genomic_DNA"/>
</dbReference>
<dbReference type="Pfam" id="PF18903">
    <property type="entry name" value="DUF5659"/>
    <property type="match status" value="1"/>
</dbReference>
<name>A0A1F6BFM0_9BACT</name>
<organism evidence="2 3">
    <name type="scientific">Candidatus Gottesmanbacteria bacterium RIFOXYB1_FULL_47_11</name>
    <dbReference type="NCBI Taxonomy" id="1798401"/>
    <lineage>
        <taxon>Bacteria</taxon>
        <taxon>Candidatus Gottesmaniibacteriota</taxon>
    </lineage>
</organism>
<protein>
    <recommendedName>
        <fullName evidence="1">DUF5659 domain-containing protein</fullName>
    </recommendedName>
</protein>
<evidence type="ECO:0000313" key="2">
    <source>
        <dbReference type="EMBL" id="OGG35317.1"/>
    </source>
</evidence>
<feature type="domain" description="DUF5659" evidence="1">
    <location>
        <begin position="10"/>
        <end position="82"/>
    </location>
</feature>
<dbReference type="Proteomes" id="UP000176186">
    <property type="component" value="Unassembled WGS sequence"/>
</dbReference>
<proteinExistence type="predicted"/>
<gene>
    <name evidence="2" type="ORF">A2363_02805</name>
</gene>
<accession>A0A1F6BFM0</accession>